<name>A0A377N8H3_9GAMM</name>
<dbReference type="EMBL" id="UGGO01000001">
    <property type="protein sequence ID" value="STQ43303.1"/>
    <property type="molecule type" value="Genomic_DNA"/>
</dbReference>
<sequence length="48" mass="5064">MKKYSALVLALLGSFSAMSHAETVLKFGVDPSFPPFESKAADGTLVGF</sequence>
<feature type="signal peptide" evidence="1">
    <location>
        <begin position="1"/>
        <end position="21"/>
    </location>
</feature>
<dbReference type="AlphaFoldDB" id="A0A377N8H3"/>
<feature type="chain" id="PRO_5016738293" evidence="1">
    <location>
        <begin position="22"/>
        <end position="48"/>
    </location>
</feature>
<protein>
    <submittedName>
        <fullName evidence="2">Lysine-arginine-ornithine-binding periplasmic protein</fullName>
    </submittedName>
</protein>
<evidence type="ECO:0000313" key="2">
    <source>
        <dbReference type="EMBL" id="STQ43303.1"/>
    </source>
</evidence>
<keyword evidence="1" id="KW-0732">Signal</keyword>
<evidence type="ECO:0000256" key="1">
    <source>
        <dbReference type="SAM" id="SignalP"/>
    </source>
</evidence>
<reference evidence="2 3" key="1">
    <citation type="submission" date="2018-06" db="EMBL/GenBank/DDBJ databases">
        <authorList>
            <consortium name="Pathogen Informatics"/>
            <person name="Doyle S."/>
        </authorList>
    </citation>
    <scope>NUCLEOTIDE SEQUENCE [LARGE SCALE GENOMIC DNA]</scope>
    <source>
        <strain evidence="2 3">NCTC12157</strain>
    </source>
</reference>
<gene>
    <name evidence="2" type="ORF">NCTC12157_00988</name>
</gene>
<accession>A0A377N8H3</accession>
<proteinExistence type="predicted"/>
<organism evidence="2 3">
    <name type="scientific">Ewingella americana</name>
    <dbReference type="NCBI Taxonomy" id="41202"/>
    <lineage>
        <taxon>Bacteria</taxon>
        <taxon>Pseudomonadati</taxon>
        <taxon>Pseudomonadota</taxon>
        <taxon>Gammaproteobacteria</taxon>
        <taxon>Enterobacterales</taxon>
        <taxon>Yersiniaceae</taxon>
        <taxon>Ewingella</taxon>
    </lineage>
</organism>
<dbReference type="SUPFAM" id="SSF53850">
    <property type="entry name" value="Periplasmic binding protein-like II"/>
    <property type="match status" value="1"/>
</dbReference>
<evidence type="ECO:0000313" key="3">
    <source>
        <dbReference type="Proteomes" id="UP000254304"/>
    </source>
</evidence>
<dbReference type="Proteomes" id="UP000254304">
    <property type="component" value="Unassembled WGS sequence"/>
</dbReference>